<feature type="repeat" description="WD" evidence="3">
    <location>
        <begin position="1"/>
        <end position="32"/>
    </location>
</feature>
<dbReference type="InterPro" id="IPR001680">
    <property type="entry name" value="WD40_rpt"/>
</dbReference>
<dbReference type="EMBL" id="JBBKAK010000001">
    <property type="protein sequence ID" value="MEJ8670318.1"/>
    <property type="molecule type" value="Genomic_DNA"/>
</dbReference>
<dbReference type="PANTHER" id="PTHR19879:SF9">
    <property type="entry name" value="TRANSCRIPTION INITIATION FACTOR TFIID SUBUNIT 5"/>
    <property type="match status" value="1"/>
</dbReference>
<organism evidence="4 5">
    <name type="scientific">Streptomyces machairae</name>
    <dbReference type="NCBI Taxonomy" id="3134109"/>
    <lineage>
        <taxon>Bacteria</taxon>
        <taxon>Bacillati</taxon>
        <taxon>Actinomycetota</taxon>
        <taxon>Actinomycetes</taxon>
        <taxon>Kitasatosporales</taxon>
        <taxon>Streptomycetaceae</taxon>
        <taxon>Streptomyces</taxon>
    </lineage>
</organism>
<keyword evidence="2" id="KW-0677">Repeat</keyword>
<gene>
    <name evidence="4" type="ORF">WKI71_23510</name>
</gene>
<dbReference type="Gene3D" id="2.130.10.10">
    <property type="entry name" value="YVTN repeat-like/Quinoprotein amine dehydrogenase"/>
    <property type="match status" value="1"/>
</dbReference>
<dbReference type="SMART" id="SM00320">
    <property type="entry name" value="WD40"/>
    <property type="match status" value="2"/>
</dbReference>
<dbReference type="Pfam" id="PF00400">
    <property type="entry name" value="WD40"/>
    <property type="match status" value="2"/>
</dbReference>
<feature type="repeat" description="WD" evidence="3">
    <location>
        <begin position="37"/>
        <end position="78"/>
    </location>
</feature>
<keyword evidence="1 3" id="KW-0853">WD repeat</keyword>
<dbReference type="PANTHER" id="PTHR19879">
    <property type="entry name" value="TRANSCRIPTION INITIATION FACTOR TFIID"/>
    <property type="match status" value="1"/>
</dbReference>
<comment type="caution">
    <text evidence="4">The sequence shown here is derived from an EMBL/GenBank/DDBJ whole genome shotgun (WGS) entry which is preliminary data.</text>
</comment>
<dbReference type="PROSITE" id="PS50294">
    <property type="entry name" value="WD_REPEATS_REGION"/>
    <property type="match status" value="2"/>
</dbReference>
<evidence type="ECO:0000313" key="4">
    <source>
        <dbReference type="EMBL" id="MEJ8670318.1"/>
    </source>
</evidence>
<sequence>MAFAPDGRTLATGSGDHTVRLWDVTDPARAEPYGQELTGHTDTVTSVAFGADGTTLASVGYDLTARMWTLDADRATAYVCDRTGGVLNRAEWEERLPRLGYRDVCEGR</sequence>
<dbReference type="InterPro" id="IPR015943">
    <property type="entry name" value="WD40/YVTN_repeat-like_dom_sf"/>
</dbReference>
<proteinExistence type="predicted"/>
<dbReference type="PROSITE" id="PS00678">
    <property type="entry name" value="WD_REPEATS_1"/>
    <property type="match status" value="1"/>
</dbReference>
<evidence type="ECO:0000313" key="5">
    <source>
        <dbReference type="Proteomes" id="UP001376459"/>
    </source>
</evidence>
<accession>A0ABU8UN18</accession>
<evidence type="ECO:0000256" key="3">
    <source>
        <dbReference type="PROSITE-ProRule" id="PRU00221"/>
    </source>
</evidence>
<protein>
    <submittedName>
        <fullName evidence="4">Uncharacterized protein</fullName>
    </submittedName>
</protein>
<dbReference type="Proteomes" id="UP001376459">
    <property type="component" value="Unassembled WGS sequence"/>
</dbReference>
<evidence type="ECO:0000256" key="2">
    <source>
        <dbReference type="ARBA" id="ARBA00022737"/>
    </source>
</evidence>
<dbReference type="PROSITE" id="PS50082">
    <property type="entry name" value="WD_REPEATS_2"/>
    <property type="match status" value="2"/>
</dbReference>
<reference evidence="4 5" key="1">
    <citation type="submission" date="2024-03" db="EMBL/GenBank/DDBJ databases">
        <title>Novel Streptomyces species of biotechnological and ecological value are a feature of Machair soil.</title>
        <authorList>
            <person name="Prole J.R."/>
            <person name="Goodfellow M."/>
            <person name="Allenby N."/>
            <person name="Ward A.C."/>
        </authorList>
    </citation>
    <scope>NUCLEOTIDE SEQUENCE [LARGE SCALE GENOMIC DNA]</scope>
    <source>
        <strain evidence="4 5">MS1.AVA.1</strain>
    </source>
</reference>
<keyword evidence="5" id="KW-1185">Reference proteome</keyword>
<dbReference type="InterPro" id="IPR019775">
    <property type="entry name" value="WD40_repeat_CS"/>
</dbReference>
<evidence type="ECO:0000256" key="1">
    <source>
        <dbReference type="ARBA" id="ARBA00022574"/>
    </source>
</evidence>
<dbReference type="SUPFAM" id="SSF50978">
    <property type="entry name" value="WD40 repeat-like"/>
    <property type="match status" value="1"/>
</dbReference>
<name>A0ABU8UN18_9ACTN</name>
<dbReference type="InterPro" id="IPR036322">
    <property type="entry name" value="WD40_repeat_dom_sf"/>
</dbReference>